<proteinExistence type="predicted"/>
<evidence type="ECO:0000313" key="4">
    <source>
        <dbReference type="Proteomes" id="UP000051952"/>
    </source>
</evidence>
<dbReference type="EMBL" id="CYKH01001344">
    <property type="protein sequence ID" value="CUG86621.1"/>
    <property type="molecule type" value="Genomic_DNA"/>
</dbReference>
<dbReference type="VEuPathDB" id="TriTrypDB:BSAL_93965"/>
<evidence type="ECO:0000313" key="3">
    <source>
        <dbReference type="EMBL" id="CUG86621.1"/>
    </source>
</evidence>
<feature type="region of interest" description="Disordered" evidence="1">
    <location>
        <begin position="52"/>
        <end position="77"/>
    </location>
</feature>
<sequence length="208" mass="22527">MRTTGTVAVALAGALLLAAVDGHLTSTRPHPKDNRLSISTYKFPSRHFHDKARPIESSRGRGVVGVTESPTDPPEPSQPLEFLVSFSDFCTGQLALSSMDYGLFSGNYTVPPPPIVPMVNSGEFNYGFAVQGDAVTGDVNGTLMYTCPNCTVWPTDIPLGVGFASVQGEWVFELSYWTPLMPVIMSSDIGPRAVYNLLIGHRFDLVRC</sequence>
<evidence type="ECO:0000256" key="2">
    <source>
        <dbReference type="SAM" id="SignalP"/>
    </source>
</evidence>
<dbReference type="AlphaFoldDB" id="A0A0S4J568"/>
<dbReference type="Proteomes" id="UP000051952">
    <property type="component" value="Unassembled WGS sequence"/>
</dbReference>
<gene>
    <name evidence="3" type="ORF">BSAL_93965</name>
</gene>
<organism evidence="3 4">
    <name type="scientific">Bodo saltans</name>
    <name type="common">Flagellated protozoan</name>
    <dbReference type="NCBI Taxonomy" id="75058"/>
    <lineage>
        <taxon>Eukaryota</taxon>
        <taxon>Discoba</taxon>
        <taxon>Euglenozoa</taxon>
        <taxon>Kinetoplastea</taxon>
        <taxon>Metakinetoplastina</taxon>
        <taxon>Eubodonida</taxon>
        <taxon>Bodonidae</taxon>
        <taxon>Bodo</taxon>
    </lineage>
</organism>
<feature type="chain" id="PRO_5006621911" description="Membrane-associated protein" evidence="2">
    <location>
        <begin position="23"/>
        <end position="208"/>
    </location>
</feature>
<keyword evidence="4" id="KW-1185">Reference proteome</keyword>
<keyword evidence="2" id="KW-0732">Signal</keyword>
<accession>A0A0S4J568</accession>
<feature type="signal peptide" evidence="2">
    <location>
        <begin position="1"/>
        <end position="22"/>
    </location>
</feature>
<name>A0A0S4J568_BODSA</name>
<protein>
    <recommendedName>
        <fullName evidence="5">Membrane-associated protein</fullName>
    </recommendedName>
</protein>
<reference evidence="4" key="1">
    <citation type="submission" date="2015-09" db="EMBL/GenBank/DDBJ databases">
        <authorList>
            <consortium name="Pathogen Informatics"/>
        </authorList>
    </citation>
    <scope>NUCLEOTIDE SEQUENCE [LARGE SCALE GENOMIC DNA]</scope>
    <source>
        <strain evidence="4">Lake Konstanz</strain>
    </source>
</reference>
<evidence type="ECO:0000256" key="1">
    <source>
        <dbReference type="SAM" id="MobiDB-lite"/>
    </source>
</evidence>
<evidence type="ECO:0008006" key="5">
    <source>
        <dbReference type="Google" id="ProtNLM"/>
    </source>
</evidence>